<evidence type="ECO:0000313" key="4">
    <source>
        <dbReference type="Proteomes" id="UP000245207"/>
    </source>
</evidence>
<comment type="similarity">
    <text evidence="1">Belongs to the peptidase C13 family.</text>
</comment>
<accession>A0A2U1P5H9</accession>
<sequence length="339" mass="37595">MRTLWFSCMMTSQIMKRTLGKESLLDGDDVYHGVPKDYTGEDVTVDNFFAVLLGNKTEVKGGSGKVVNSGPNTTSLFTILITAGQVFLLFYLEACESGSIFEGLLPLDLNICATTASCPDENSWGKKLFYLEACESGSIFEGFLPLGLNICATTASCPDENSWGTYCPGEYPSPPPEYDTCLGDLYSVAWMEDCEVRNLQTETIKQQYHLYQKAPEGSDRKTESRKQFDEAMAHRMHIDASIKLLGKVLFGLEKGPEVLNVVRPTGEPLVDDWDCLKTLVRTFETHCGFLSQYGMRHMRSIANFCNAGITQEQTMEASSQACLTFPSNSWSSIYNGFSA</sequence>
<dbReference type="CDD" id="cd21115">
    <property type="entry name" value="legumain_C"/>
    <property type="match status" value="1"/>
</dbReference>
<evidence type="ECO:0000313" key="3">
    <source>
        <dbReference type="EMBL" id="PWA81024.1"/>
    </source>
</evidence>
<dbReference type="GO" id="GO:0004197">
    <property type="term" value="F:cysteine-type endopeptidase activity"/>
    <property type="evidence" value="ECO:0007669"/>
    <property type="project" value="TreeGrafter"/>
</dbReference>
<feature type="domain" description="Legumain prodomain" evidence="2">
    <location>
        <begin position="226"/>
        <end position="322"/>
    </location>
</feature>
<dbReference type="PANTHER" id="PTHR12000">
    <property type="entry name" value="HEMOGLOBINASE FAMILY MEMBER"/>
    <property type="match status" value="1"/>
</dbReference>
<dbReference type="InterPro" id="IPR048501">
    <property type="entry name" value="Legum_prodom"/>
</dbReference>
<proteinExistence type="inferred from homology"/>
<dbReference type="OrthoDB" id="192611at2759"/>
<dbReference type="PIRSF" id="PIRSF019663">
    <property type="entry name" value="Legumain"/>
    <property type="match status" value="1"/>
</dbReference>
<reference evidence="3 4" key="1">
    <citation type="journal article" date="2018" name="Mol. Plant">
        <title>The genome of Artemisia annua provides insight into the evolution of Asteraceae family and artemisinin biosynthesis.</title>
        <authorList>
            <person name="Shen Q."/>
            <person name="Zhang L."/>
            <person name="Liao Z."/>
            <person name="Wang S."/>
            <person name="Yan T."/>
            <person name="Shi P."/>
            <person name="Liu M."/>
            <person name="Fu X."/>
            <person name="Pan Q."/>
            <person name="Wang Y."/>
            <person name="Lv Z."/>
            <person name="Lu X."/>
            <person name="Zhang F."/>
            <person name="Jiang W."/>
            <person name="Ma Y."/>
            <person name="Chen M."/>
            <person name="Hao X."/>
            <person name="Li L."/>
            <person name="Tang Y."/>
            <person name="Lv G."/>
            <person name="Zhou Y."/>
            <person name="Sun X."/>
            <person name="Brodelius P.E."/>
            <person name="Rose J.K.C."/>
            <person name="Tang K."/>
        </authorList>
    </citation>
    <scope>NUCLEOTIDE SEQUENCE [LARGE SCALE GENOMIC DNA]</scope>
    <source>
        <strain evidence="4">cv. Huhao1</strain>
        <tissue evidence="3">Leaf</tissue>
    </source>
</reference>
<gene>
    <name evidence="3" type="ORF">CTI12_AA191520</name>
</gene>
<dbReference type="Pfam" id="PF20985">
    <property type="entry name" value="Legum_prodom"/>
    <property type="match status" value="1"/>
</dbReference>
<keyword evidence="4" id="KW-1185">Reference proteome</keyword>
<dbReference type="Gene3D" id="3.40.50.1460">
    <property type="match status" value="2"/>
</dbReference>
<name>A0A2U1P5H9_ARTAN</name>
<dbReference type="InterPro" id="IPR001096">
    <property type="entry name" value="Peptidase_C13"/>
</dbReference>
<dbReference type="STRING" id="35608.A0A2U1P5H9"/>
<dbReference type="PANTHER" id="PTHR12000:SF50">
    <property type="entry name" value="VACUOLAR-PROCESSING ENZYME GAMMA-ISOZYME"/>
    <property type="match status" value="1"/>
</dbReference>
<organism evidence="3 4">
    <name type="scientific">Artemisia annua</name>
    <name type="common">Sweet wormwood</name>
    <dbReference type="NCBI Taxonomy" id="35608"/>
    <lineage>
        <taxon>Eukaryota</taxon>
        <taxon>Viridiplantae</taxon>
        <taxon>Streptophyta</taxon>
        <taxon>Embryophyta</taxon>
        <taxon>Tracheophyta</taxon>
        <taxon>Spermatophyta</taxon>
        <taxon>Magnoliopsida</taxon>
        <taxon>eudicotyledons</taxon>
        <taxon>Gunneridae</taxon>
        <taxon>Pentapetalae</taxon>
        <taxon>asterids</taxon>
        <taxon>campanulids</taxon>
        <taxon>Asterales</taxon>
        <taxon>Asteraceae</taxon>
        <taxon>Asteroideae</taxon>
        <taxon>Anthemideae</taxon>
        <taxon>Artemisiinae</taxon>
        <taxon>Artemisia</taxon>
    </lineage>
</organism>
<dbReference type="AlphaFoldDB" id="A0A2U1P5H9"/>
<dbReference type="Pfam" id="PF01650">
    <property type="entry name" value="Peptidase_C13"/>
    <property type="match status" value="2"/>
</dbReference>
<dbReference type="EMBL" id="PKPP01001642">
    <property type="protein sequence ID" value="PWA81024.1"/>
    <property type="molecule type" value="Genomic_DNA"/>
</dbReference>
<dbReference type="GO" id="GO:0051603">
    <property type="term" value="P:proteolysis involved in protein catabolic process"/>
    <property type="evidence" value="ECO:0007669"/>
    <property type="project" value="TreeGrafter"/>
</dbReference>
<protein>
    <submittedName>
        <fullName evidence="3">Vacuolar-processing enzyme</fullName>
    </submittedName>
</protein>
<dbReference type="GO" id="GO:0006624">
    <property type="term" value="P:vacuolar protein processing"/>
    <property type="evidence" value="ECO:0007669"/>
    <property type="project" value="TreeGrafter"/>
</dbReference>
<dbReference type="Gene3D" id="1.10.132.130">
    <property type="match status" value="1"/>
</dbReference>
<evidence type="ECO:0000256" key="1">
    <source>
        <dbReference type="ARBA" id="ARBA00009941"/>
    </source>
</evidence>
<evidence type="ECO:0000259" key="2">
    <source>
        <dbReference type="Pfam" id="PF20985"/>
    </source>
</evidence>
<dbReference type="InterPro" id="IPR046427">
    <property type="entry name" value="Legumain_prodom_sf"/>
</dbReference>
<dbReference type="GO" id="GO:0005773">
    <property type="term" value="C:vacuole"/>
    <property type="evidence" value="ECO:0007669"/>
    <property type="project" value="GOC"/>
</dbReference>
<dbReference type="Proteomes" id="UP000245207">
    <property type="component" value="Unassembled WGS sequence"/>
</dbReference>
<comment type="caution">
    <text evidence="3">The sequence shown here is derived from an EMBL/GenBank/DDBJ whole genome shotgun (WGS) entry which is preliminary data.</text>
</comment>
<dbReference type="FunFam" id="1.10.132.130:FF:000001">
    <property type="entry name" value="Vacuolar-processing enzyme beta-isozyme"/>
    <property type="match status" value="1"/>
</dbReference>